<dbReference type="AlphaFoldDB" id="A0A5J9VL77"/>
<evidence type="ECO:0000313" key="2">
    <source>
        <dbReference type="EMBL" id="TVU36337.1"/>
    </source>
</evidence>
<organism evidence="2 3">
    <name type="scientific">Eragrostis curvula</name>
    <name type="common">weeping love grass</name>
    <dbReference type="NCBI Taxonomy" id="38414"/>
    <lineage>
        <taxon>Eukaryota</taxon>
        <taxon>Viridiplantae</taxon>
        <taxon>Streptophyta</taxon>
        <taxon>Embryophyta</taxon>
        <taxon>Tracheophyta</taxon>
        <taxon>Spermatophyta</taxon>
        <taxon>Magnoliopsida</taxon>
        <taxon>Liliopsida</taxon>
        <taxon>Poales</taxon>
        <taxon>Poaceae</taxon>
        <taxon>PACMAD clade</taxon>
        <taxon>Chloridoideae</taxon>
        <taxon>Eragrostideae</taxon>
        <taxon>Eragrostidinae</taxon>
        <taxon>Eragrostis</taxon>
    </lineage>
</organism>
<accession>A0A5J9VL77</accession>
<feature type="compositionally biased region" description="Basic residues" evidence="1">
    <location>
        <begin position="1"/>
        <end position="10"/>
    </location>
</feature>
<feature type="region of interest" description="Disordered" evidence="1">
    <location>
        <begin position="1"/>
        <end position="20"/>
    </location>
</feature>
<feature type="non-terminal residue" evidence="2">
    <location>
        <position position="1"/>
    </location>
</feature>
<sequence>MKRDITKRKREQICPVSPARTGRAPSHIYAHLCAIHHPCALLARPAITVPANVTFTAAAWPARSEDGHSSSGGSTDAPRCPDLNLDLDLSVGPPSSPPKTPAATASTPTSQQQRAPICLCYHLGVRGGEACSCKAASPAAFQFLRPLGEGHVGFISSRRYRVIRASDSGLCLFA</sequence>
<evidence type="ECO:0000256" key="1">
    <source>
        <dbReference type="SAM" id="MobiDB-lite"/>
    </source>
</evidence>
<keyword evidence="3" id="KW-1185">Reference proteome</keyword>
<comment type="caution">
    <text evidence="2">The sequence shown here is derived from an EMBL/GenBank/DDBJ whole genome shotgun (WGS) entry which is preliminary data.</text>
</comment>
<protein>
    <submittedName>
        <fullName evidence="2">Uncharacterized protein</fullName>
    </submittedName>
</protein>
<dbReference type="Gramene" id="TVU36337">
    <property type="protein sequence ID" value="TVU36337"/>
    <property type="gene ID" value="EJB05_18269"/>
</dbReference>
<name>A0A5J9VL77_9POAL</name>
<reference evidence="2 3" key="1">
    <citation type="journal article" date="2019" name="Sci. Rep.">
        <title>A high-quality genome of Eragrostis curvula grass provides insights into Poaceae evolution and supports new strategies to enhance forage quality.</title>
        <authorList>
            <person name="Carballo J."/>
            <person name="Santos B.A.C.M."/>
            <person name="Zappacosta D."/>
            <person name="Garbus I."/>
            <person name="Selva J.P."/>
            <person name="Gallo C.A."/>
            <person name="Diaz A."/>
            <person name="Albertini E."/>
            <person name="Caccamo M."/>
            <person name="Echenique V."/>
        </authorList>
    </citation>
    <scope>NUCLEOTIDE SEQUENCE [LARGE SCALE GENOMIC DNA]</scope>
    <source>
        <strain evidence="3">cv. Victoria</strain>
        <tissue evidence="2">Leaf</tissue>
    </source>
</reference>
<evidence type="ECO:0000313" key="3">
    <source>
        <dbReference type="Proteomes" id="UP000324897"/>
    </source>
</evidence>
<feature type="non-terminal residue" evidence="2">
    <location>
        <position position="174"/>
    </location>
</feature>
<dbReference type="Proteomes" id="UP000324897">
    <property type="component" value="Unassembled WGS sequence"/>
</dbReference>
<feature type="region of interest" description="Disordered" evidence="1">
    <location>
        <begin position="88"/>
        <end position="109"/>
    </location>
</feature>
<gene>
    <name evidence="2" type="ORF">EJB05_18269</name>
</gene>
<feature type="region of interest" description="Disordered" evidence="1">
    <location>
        <begin position="62"/>
        <end position="81"/>
    </location>
</feature>
<dbReference type="EMBL" id="RWGY01000009">
    <property type="protein sequence ID" value="TVU36337.1"/>
    <property type="molecule type" value="Genomic_DNA"/>
</dbReference>
<dbReference type="OrthoDB" id="10517235at2759"/>
<proteinExistence type="predicted"/>